<feature type="domain" description="Lipoyl-binding" evidence="5">
    <location>
        <begin position="259"/>
        <end position="337"/>
    </location>
</feature>
<dbReference type="SUPFAM" id="SSF51230">
    <property type="entry name" value="Single hybrid motif"/>
    <property type="match status" value="1"/>
</dbReference>
<dbReference type="SUPFAM" id="SSF50891">
    <property type="entry name" value="Cyclophilin-like"/>
    <property type="match status" value="1"/>
</dbReference>
<dbReference type="PANTHER" id="PTHR45266:SF3">
    <property type="entry name" value="OXALOACETATE DECARBOXYLASE ALPHA CHAIN"/>
    <property type="match status" value="1"/>
</dbReference>
<name>A0A7C9VIJ9_9BRAD</name>
<comment type="caution">
    <text evidence="6">The sequence shown here is derived from an EMBL/GenBank/DDBJ whole genome shotgun (WGS) entry which is preliminary data.</text>
</comment>
<keyword evidence="4" id="KW-0092">Biotin</keyword>
<dbReference type="GO" id="GO:0016740">
    <property type="term" value="F:transferase activity"/>
    <property type="evidence" value="ECO:0007669"/>
    <property type="project" value="UniProtKB-KW"/>
</dbReference>
<dbReference type="GO" id="GO:0005524">
    <property type="term" value="F:ATP binding"/>
    <property type="evidence" value="ECO:0007669"/>
    <property type="project" value="UniProtKB-KW"/>
</dbReference>
<dbReference type="GO" id="GO:0016787">
    <property type="term" value="F:hydrolase activity"/>
    <property type="evidence" value="ECO:0007669"/>
    <property type="project" value="UniProtKB-KW"/>
</dbReference>
<dbReference type="Gene3D" id="2.40.100.10">
    <property type="entry name" value="Cyclophilin-like"/>
    <property type="match status" value="1"/>
</dbReference>
<dbReference type="InterPro" id="IPR050709">
    <property type="entry name" value="Biotin_Carboxyl_Carrier/Decarb"/>
</dbReference>
<proteinExistence type="predicted"/>
<dbReference type="SMART" id="SM00796">
    <property type="entry name" value="AHS1"/>
    <property type="match status" value="1"/>
</dbReference>
<dbReference type="InterPro" id="IPR011053">
    <property type="entry name" value="Single_hybrid_motif"/>
</dbReference>
<dbReference type="Pfam" id="PF00364">
    <property type="entry name" value="Biotin_lipoyl"/>
    <property type="match status" value="1"/>
</dbReference>
<evidence type="ECO:0000259" key="5">
    <source>
        <dbReference type="PROSITE" id="PS50968"/>
    </source>
</evidence>
<evidence type="ECO:0000256" key="4">
    <source>
        <dbReference type="ARBA" id="ARBA00023267"/>
    </source>
</evidence>
<dbReference type="InterPro" id="IPR029000">
    <property type="entry name" value="Cyclophilin-like_dom_sf"/>
</dbReference>
<evidence type="ECO:0000313" key="7">
    <source>
        <dbReference type="Proteomes" id="UP000480266"/>
    </source>
</evidence>
<evidence type="ECO:0000313" key="6">
    <source>
        <dbReference type="EMBL" id="NGX98787.1"/>
    </source>
</evidence>
<keyword evidence="7" id="KW-1185">Reference proteome</keyword>
<dbReference type="Proteomes" id="UP000480266">
    <property type="component" value="Unassembled WGS sequence"/>
</dbReference>
<dbReference type="PROSITE" id="PS50968">
    <property type="entry name" value="BIOTINYL_LIPOYL"/>
    <property type="match status" value="1"/>
</dbReference>
<gene>
    <name evidence="6" type="ORF">G4V63_27355</name>
</gene>
<evidence type="ECO:0000256" key="1">
    <source>
        <dbReference type="ARBA" id="ARBA00022741"/>
    </source>
</evidence>
<sequence length="340" mass="37823">RRLLEVLQSIERGLPPVDAMKVPSRIVHLPLSWNDPQAVLAMQKYQELVRADAPWCPSNIEFIRRINGLDSEDDVKRIVFDASYLVLGLGDVYLGAPVATPIDPRHRLVTTKYNPARTWTPENAVGIGGAYMCIYGMEGPGGYQLFGRTIQMWNTWLTTPVFKPGHPWLLRFFDEIRFFPVSAEELLEARAAFPHGAYPLKIEDSEFSYADYAKALVRDRHSIAAFKLRQQTAFEEERQRWKDLRIDEVPDDIGVRAGANAEDIPDGDTGAFSEVPGNVWKILVNEGADVAAGDALAIIESMKMEISVQAPVAGRISSIRIKPGQTLRAGDVVAVINPLG</sequence>
<dbReference type="EMBL" id="JAAMRR010001392">
    <property type="protein sequence ID" value="NGX98787.1"/>
    <property type="molecule type" value="Genomic_DNA"/>
</dbReference>
<dbReference type="Gene3D" id="2.40.50.100">
    <property type="match status" value="1"/>
</dbReference>
<dbReference type="PANTHER" id="PTHR45266">
    <property type="entry name" value="OXALOACETATE DECARBOXYLASE ALPHA CHAIN"/>
    <property type="match status" value="1"/>
</dbReference>
<dbReference type="InterPro" id="IPR003833">
    <property type="entry name" value="CT_C_D"/>
</dbReference>
<keyword evidence="3" id="KW-0067">ATP-binding</keyword>
<feature type="non-terminal residue" evidence="6">
    <location>
        <position position="1"/>
    </location>
</feature>
<keyword evidence="1" id="KW-0547">Nucleotide-binding</keyword>
<dbReference type="AlphaFoldDB" id="A0A7C9VIJ9"/>
<accession>A0A7C9VIJ9</accession>
<organism evidence="6 7">
    <name type="scientific">Candidatus Afipia apatlaquensis</name>
    <dbReference type="NCBI Taxonomy" id="2712852"/>
    <lineage>
        <taxon>Bacteria</taxon>
        <taxon>Pseudomonadati</taxon>
        <taxon>Pseudomonadota</taxon>
        <taxon>Alphaproteobacteria</taxon>
        <taxon>Hyphomicrobiales</taxon>
        <taxon>Nitrobacteraceae</taxon>
        <taxon>Afipia</taxon>
    </lineage>
</organism>
<dbReference type="Pfam" id="PF02682">
    <property type="entry name" value="CT_C_D"/>
    <property type="match status" value="1"/>
</dbReference>
<dbReference type="CDD" id="cd06850">
    <property type="entry name" value="biotinyl_domain"/>
    <property type="match status" value="1"/>
</dbReference>
<protein>
    <submittedName>
        <fullName evidence="6">Carboxyltransferase domain-containing protein</fullName>
    </submittedName>
</protein>
<reference evidence="6" key="1">
    <citation type="submission" date="2020-02" db="EMBL/GenBank/DDBJ databases">
        <title>Draft genome sequence of Candidatus Afipia apatlaquensis IBT-C3, a potential strain for decolorization of textile dyes.</title>
        <authorList>
            <person name="Sanchez-Reyes A."/>
            <person name="Breton-Deval L."/>
            <person name="Mangelson H."/>
            <person name="Sanchez-Flores A."/>
        </authorList>
    </citation>
    <scope>NUCLEOTIDE SEQUENCE [LARGE SCALE GENOMIC DNA]</scope>
    <source>
        <strain evidence="6">IBT-C3</strain>
    </source>
</reference>
<evidence type="ECO:0000256" key="2">
    <source>
        <dbReference type="ARBA" id="ARBA00022801"/>
    </source>
</evidence>
<dbReference type="InterPro" id="IPR000089">
    <property type="entry name" value="Biotin_lipoyl"/>
</dbReference>
<evidence type="ECO:0000256" key="3">
    <source>
        <dbReference type="ARBA" id="ARBA00022840"/>
    </source>
</evidence>
<keyword evidence="2" id="KW-0378">Hydrolase</keyword>